<keyword evidence="2" id="KW-1185">Reference proteome</keyword>
<protein>
    <submittedName>
        <fullName evidence="1">DNA-binding protein YbaB</fullName>
    </submittedName>
</protein>
<dbReference type="GO" id="GO:0003677">
    <property type="term" value="F:DNA binding"/>
    <property type="evidence" value="ECO:0007669"/>
    <property type="project" value="UniProtKB-KW"/>
</dbReference>
<dbReference type="InterPro" id="IPR036894">
    <property type="entry name" value="YbaB-like_sf"/>
</dbReference>
<evidence type="ECO:0000313" key="1">
    <source>
        <dbReference type="EMBL" id="MBB4677932.1"/>
    </source>
</evidence>
<comment type="caution">
    <text evidence="1">The sequence shown here is derived from an EMBL/GenBank/DDBJ whole genome shotgun (WGS) entry which is preliminary data.</text>
</comment>
<keyword evidence="1" id="KW-0238">DNA-binding</keyword>
<dbReference type="AlphaFoldDB" id="A0A7W7FU65"/>
<dbReference type="EMBL" id="JACHMH010000001">
    <property type="protein sequence ID" value="MBB4677932.1"/>
    <property type="molecule type" value="Genomic_DNA"/>
</dbReference>
<reference evidence="1 2" key="1">
    <citation type="submission" date="2020-08" db="EMBL/GenBank/DDBJ databases">
        <title>Sequencing the genomes of 1000 actinobacteria strains.</title>
        <authorList>
            <person name="Klenk H.-P."/>
        </authorList>
    </citation>
    <scope>NUCLEOTIDE SEQUENCE [LARGE SCALE GENOMIC DNA]</scope>
    <source>
        <strain evidence="1 2">DSM 44230</strain>
    </source>
</reference>
<dbReference type="InterPro" id="IPR004401">
    <property type="entry name" value="YbaB/EbfC"/>
</dbReference>
<gene>
    <name evidence="1" type="ORF">HNR67_004050</name>
</gene>
<sequence>MTTTESPDGLVEVTVGPCGDLHELWLDPRHQRTKDAAALAATILATARAATAAARRAATGPVPPDADPALADPLFGPVLRELDRRLGAG</sequence>
<name>A0A7W7FU65_9PSEU</name>
<dbReference type="RefSeq" id="WP_185003817.1">
    <property type="nucleotide sequence ID" value="NZ_BAAAUI010000080.1"/>
</dbReference>
<dbReference type="Pfam" id="PF02575">
    <property type="entry name" value="YbaB_DNA_bd"/>
    <property type="match status" value="1"/>
</dbReference>
<accession>A0A7W7FU65</accession>
<proteinExistence type="predicted"/>
<dbReference type="Proteomes" id="UP000533598">
    <property type="component" value="Unassembled WGS sequence"/>
</dbReference>
<evidence type="ECO:0000313" key="2">
    <source>
        <dbReference type="Proteomes" id="UP000533598"/>
    </source>
</evidence>
<dbReference type="Gene3D" id="3.30.1310.10">
    <property type="entry name" value="Nucleoid-associated protein YbaB-like domain"/>
    <property type="match status" value="1"/>
</dbReference>
<organism evidence="1 2">
    <name type="scientific">Crossiella cryophila</name>
    <dbReference type="NCBI Taxonomy" id="43355"/>
    <lineage>
        <taxon>Bacteria</taxon>
        <taxon>Bacillati</taxon>
        <taxon>Actinomycetota</taxon>
        <taxon>Actinomycetes</taxon>
        <taxon>Pseudonocardiales</taxon>
        <taxon>Pseudonocardiaceae</taxon>
        <taxon>Crossiella</taxon>
    </lineage>
</organism>